<sequence>MAYRLVDSQLRNELTGLIRNFQEMSNDELKCMIECEDATLDLQFSDGPAARGMERSRNQLLEENRRIARENVDKESQFFELRNRLLQLYHEGKQLKSVVEQLQENIPASNCHPPTLDTIQALLEAAAREAEDESEKIASDFLSSTINTEDFLEKFIGSRKDLHLRRVRAEKAAELMREQNRVPTTNVLPFSRFTSAGVEYQPPSLPNMGPVIGPPIGPVYGSPMPSYGTSQYLPYPTPQSTGGPISMPTPGL</sequence>
<dbReference type="RefSeq" id="XP_022667615.1">
    <property type="nucleotide sequence ID" value="XM_022811880.1"/>
</dbReference>
<name>A0A7M7KNB6_VARDE</name>
<dbReference type="GeneID" id="111253043"/>
<dbReference type="CTD" id="79720"/>
<reference evidence="10" key="1">
    <citation type="submission" date="2021-01" db="UniProtKB">
        <authorList>
            <consortium name="EnsemblMetazoa"/>
        </authorList>
    </citation>
    <scope>IDENTIFICATION</scope>
</reference>
<evidence type="ECO:0000313" key="10">
    <source>
        <dbReference type="EnsemblMetazoa" id="XP_022667613"/>
    </source>
</evidence>
<evidence type="ECO:0000256" key="4">
    <source>
        <dbReference type="ARBA" id="ARBA00022753"/>
    </source>
</evidence>
<keyword evidence="4" id="KW-0967">Endosome</keyword>
<dbReference type="InterPro" id="IPR009851">
    <property type="entry name" value="Mod_r"/>
</dbReference>
<keyword evidence="5 7" id="KW-0653">Protein transport</keyword>
<dbReference type="SUPFAM" id="SSF140111">
    <property type="entry name" value="Endosomal sorting complex assembly domain"/>
    <property type="match status" value="1"/>
</dbReference>
<evidence type="ECO:0000256" key="5">
    <source>
        <dbReference type="ARBA" id="ARBA00022927"/>
    </source>
</evidence>
<feature type="coiled-coil region" evidence="8">
    <location>
        <begin position="50"/>
        <end position="77"/>
    </location>
</feature>
<dbReference type="EnsemblMetazoa" id="XM_022811880">
    <property type="protein sequence ID" value="XP_022667615"/>
    <property type="gene ID" value="LOC111253043"/>
</dbReference>
<dbReference type="GO" id="GO:0006623">
    <property type="term" value="P:protein targeting to vacuole"/>
    <property type="evidence" value="ECO:0007669"/>
    <property type="project" value="TreeGrafter"/>
</dbReference>
<dbReference type="GO" id="GO:0000813">
    <property type="term" value="C:ESCRT I complex"/>
    <property type="evidence" value="ECO:0007669"/>
    <property type="project" value="TreeGrafter"/>
</dbReference>
<evidence type="ECO:0000256" key="6">
    <source>
        <dbReference type="ARBA" id="ARBA00025010"/>
    </source>
</evidence>
<evidence type="ECO:0000259" key="9">
    <source>
        <dbReference type="PROSITE" id="PS51314"/>
    </source>
</evidence>
<comment type="subcellular location">
    <subcellularLocation>
        <location evidence="1">Late endosome membrane</location>
        <topology evidence="1">Peripheral membrane protein</topology>
    </subcellularLocation>
</comment>
<dbReference type="GO" id="GO:0043162">
    <property type="term" value="P:ubiquitin-dependent protein catabolic process via the multivesicular body sorting pathway"/>
    <property type="evidence" value="ECO:0007669"/>
    <property type="project" value="TreeGrafter"/>
</dbReference>
<protein>
    <recommendedName>
        <fullName evidence="9">VPS37 C-terminal domain-containing protein</fullName>
    </recommendedName>
</protein>
<dbReference type="GO" id="GO:0006612">
    <property type="term" value="P:protein targeting to membrane"/>
    <property type="evidence" value="ECO:0007669"/>
    <property type="project" value="TreeGrafter"/>
</dbReference>
<dbReference type="PANTHER" id="PTHR13678:SF27">
    <property type="entry name" value="LD45836P"/>
    <property type="match status" value="1"/>
</dbReference>
<accession>A0A7M7KNB6</accession>
<evidence type="ECO:0000256" key="1">
    <source>
        <dbReference type="ARBA" id="ARBA00004633"/>
    </source>
</evidence>
<organism evidence="10 11">
    <name type="scientific">Varroa destructor</name>
    <name type="common">Honeybee mite</name>
    <dbReference type="NCBI Taxonomy" id="109461"/>
    <lineage>
        <taxon>Eukaryota</taxon>
        <taxon>Metazoa</taxon>
        <taxon>Ecdysozoa</taxon>
        <taxon>Arthropoda</taxon>
        <taxon>Chelicerata</taxon>
        <taxon>Arachnida</taxon>
        <taxon>Acari</taxon>
        <taxon>Parasitiformes</taxon>
        <taxon>Mesostigmata</taxon>
        <taxon>Gamasina</taxon>
        <taxon>Dermanyssoidea</taxon>
        <taxon>Varroidae</taxon>
        <taxon>Varroa</taxon>
    </lineage>
</organism>
<comment type="similarity">
    <text evidence="2">Belongs to the VPS37 family.</text>
</comment>
<dbReference type="EnsemblMetazoa" id="XM_022811878">
    <property type="protein sequence ID" value="XP_022667613"/>
    <property type="gene ID" value="LOC111253043"/>
</dbReference>
<dbReference type="Proteomes" id="UP000594260">
    <property type="component" value="Unplaced"/>
</dbReference>
<evidence type="ECO:0000256" key="7">
    <source>
        <dbReference type="PROSITE-ProRule" id="PRU00646"/>
    </source>
</evidence>
<dbReference type="InterPro" id="IPR037202">
    <property type="entry name" value="ESCRT_assembly_dom"/>
</dbReference>
<dbReference type="AlphaFoldDB" id="A0A7M7KNB6"/>
<keyword evidence="11" id="KW-1185">Reference proteome</keyword>
<keyword evidence="8" id="KW-0175">Coiled coil</keyword>
<evidence type="ECO:0000256" key="2">
    <source>
        <dbReference type="ARBA" id="ARBA00007617"/>
    </source>
</evidence>
<dbReference type="RefSeq" id="XP_022667613.1">
    <property type="nucleotide sequence ID" value="XM_022811878.1"/>
</dbReference>
<evidence type="ECO:0000313" key="11">
    <source>
        <dbReference type="Proteomes" id="UP000594260"/>
    </source>
</evidence>
<proteinExistence type="inferred from homology"/>
<comment type="function">
    <text evidence="6">Component of the ESCRT-I complex, a regulator of vesicular trafficking process. Required for the sorting of endocytic ubiquitinated cargos into multivesicular bodies. May be involved in cell growth and differentiation.</text>
</comment>
<dbReference type="GO" id="GO:0031902">
    <property type="term" value="C:late endosome membrane"/>
    <property type="evidence" value="ECO:0007669"/>
    <property type="project" value="UniProtKB-SubCell"/>
</dbReference>
<evidence type="ECO:0000256" key="3">
    <source>
        <dbReference type="ARBA" id="ARBA00022448"/>
    </source>
</evidence>
<feature type="domain" description="VPS37 C-terminal" evidence="9">
    <location>
        <begin position="96"/>
        <end position="186"/>
    </location>
</feature>
<evidence type="ECO:0000256" key="8">
    <source>
        <dbReference type="SAM" id="Coils"/>
    </source>
</evidence>
<keyword evidence="3 7" id="KW-0813">Transport</keyword>
<dbReference type="PROSITE" id="PS51314">
    <property type="entry name" value="VPS37_C"/>
    <property type="match status" value="1"/>
</dbReference>
<dbReference type="PANTHER" id="PTHR13678">
    <property type="entry name" value="VACUOLAR PROTEIN SORTING-ASSOCIATED PROTEIN 37"/>
    <property type="match status" value="1"/>
</dbReference>
<dbReference type="Pfam" id="PF07200">
    <property type="entry name" value="Mod_r"/>
    <property type="match status" value="1"/>
</dbReference>